<gene>
    <name evidence="1" type="ORF">E1B28_012570</name>
</gene>
<keyword evidence="2" id="KW-1185">Reference proteome</keyword>
<name>A0A9P7UP41_9AGAR</name>
<dbReference type="AlphaFoldDB" id="A0A9P7UP41"/>
<dbReference type="Proteomes" id="UP001049176">
    <property type="component" value="Chromosome 8"/>
</dbReference>
<sequence length="178" mass="20796">MDPSFMANGLRFWGYPSTTTIPDPQRFISDFESLCHDYNIPEDEYVTTVQKFFLRDSSASDWYDREIKDKVTVWQEFVGKFKKTFPPTIMLLYQQLRELAWEKQDRSAHFEDVADAEPGQKYESLKVIFPYTAGTLKSILVTSEYKSALSDAKRWFAGQEPPKKSLHRRTFIGGGRFH</sequence>
<accession>A0A9P7UP41</accession>
<reference evidence="1" key="1">
    <citation type="journal article" date="2021" name="Genome Biol. Evol.">
        <title>The assembled and annotated genome of the fairy-ring fungus Marasmius oreades.</title>
        <authorList>
            <person name="Hiltunen M."/>
            <person name="Ament-Velasquez S.L."/>
            <person name="Johannesson H."/>
        </authorList>
    </citation>
    <scope>NUCLEOTIDE SEQUENCE</scope>
    <source>
        <strain evidence="1">03SP1</strain>
    </source>
</reference>
<evidence type="ECO:0000313" key="2">
    <source>
        <dbReference type="Proteomes" id="UP001049176"/>
    </source>
</evidence>
<proteinExistence type="predicted"/>
<organism evidence="1 2">
    <name type="scientific">Marasmius oreades</name>
    <name type="common">fairy-ring Marasmius</name>
    <dbReference type="NCBI Taxonomy" id="181124"/>
    <lineage>
        <taxon>Eukaryota</taxon>
        <taxon>Fungi</taxon>
        <taxon>Dikarya</taxon>
        <taxon>Basidiomycota</taxon>
        <taxon>Agaricomycotina</taxon>
        <taxon>Agaricomycetes</taxon>
        <taxon>Agaricomycetidae</taxon>
        <taxon>Agaricales</taxon>
        <taxon>Marasmiineae</taxon>
        <taxon>Marasmiaceae</taxon>
        <taxon>Marasmius</taxon>
    </lineage>
</organism>
<comment type="caution">
    <text evidence="1">The sequence shown here is derived from an EMBL/GenBank/DDBJ whole genome shotgun (WGS) entry which is preliminary data.</text>
</comment>
<protein>
    <submittedName>
        <fullName evidence="1">Uncharacterized protein</fullName>
    </submittedName>
</protein>
<evidence type="ECO:0000313" key="1">
    <source>
        <dbReference type="EMBL" id="KAG7088595.1"/>
    </source>
</evidence>
<dbReference type="RefSeq" id="XP_043005066.1">
    <property type="nucleotide sequence ID" value="XM_043157698.1"/>
</dbReference>
<dbReference type="EMBL" id="CM032188">
    <property type="protein sequence ID" value="KAG7088595.1"/>
    <property type="molecule type" value="Genomic_DNA"/>
</dbReference>
<dbReference type="GeneID" id="66081645"/>
<dbReference type="KEGG" id="more:E1B28_012570"/>